<evidence type="ECO:0000313" key="1">
    <source>
        <dbReference type="EMBL" id="JAH61112.1"/>
    </source>
</evidence>
<name>A0A0E9U5T7_ANGAN</name>
<dbReference type="AlphaFoldDB" id="A0A0E9U5T7"/>
<proteinExistence type="predicted"/>
<reference evidence="1" key="1">
    <citation type="submission" date="2014-11" db="EMBL/GenBank/DDBJ databases">
        <authorList>
            <person name="Amaro Gonzalez C."/>
        </authorList>
    </citation>
    <scope>NUCLEOTIDE SEQUENCE</scope>
</reference>
<sequence length="36" mass="3921">MSLQKTDQPLRVLTAHQHVETVLCISDTGAVTTLNV</sequence>
<reference evidence="1" key="2">
    <citation type="journal article" date="2015" name="Fish Shellfish Immunol.">
        <title>Early steps in the European eel (Anguilla anguilla)-Vibrio vulnificus interaction in the gills: Role of the RtxA13 toxin.</title>
        <authorList>
            <person name="Callol A."/>
            <person name="Pajuelo D."/>
            <person name="Ebbesson L."/>
            <person name="Teles M."/>
            <person name="MacKenzie S."/>
            <person name="Amaro C."/>
        </authorList>
    </citation>
    <scope>NUCLEOTIDE SEQUENCE</scope>
</reference>
<accession>A0A0E9U5T7</accession>
<dbReference type="EMBL" id="GBXM01047465">
    <property type="protein sequence ID" value="JAH61112.1"/>
    <property type="molecule type" value="Transcribed_RNA"/>
</dbReference>
<protein>
    <submittedName>
        <fullName evidence="1">Uncharacterized protein</fullName>
    </submittedName>
</protein>
<organism evidence="1">
    <name type="scientific">Anguilla anguilla</name>
    <name type="common">European freshwater eel</name>
    <name type="synonym">Muraena anguilla</name>
    <dbReference type="NCBI Taxonomy" id="7936"/>
    <lineage>
        <taxon>Eukaryota</taxon>
        <taxon>Metazoa</taxon>
        <taxon>Chordata</taxon>
        <taxon>Craniata</taxon>
        <taxon>Vertebrata</taxon>
        <taxon>Euteleostomi</taxon>
        <taxon>Actinopterygii</taxon>
        <taxon>Neopterygii</taxon>
        <taxon>Teleostei</taxon>
        <taxon>Anguilliformes</taxon>
        <taxon>Anguillidae</taxon>
        <taxon>Anguilla</taxon>
    </lineage>
</organism>